<comment type="caution">
    <text evidence="1">The sequence shown here is derived from an EMBL/GenBank/DDBJ whole genome shotgun (WGS) entry which is preliminary data.</text>
</comment>
<organism evidence="1 2">
    <name type="scientific">Duganella aquatilis</name>
    <dbReference type="NCBI Taxonomy" id="2666082"/>
    <lineage>
        <taxon>Bacteria</taxon>
        <taxon>Pseudomonadati</taxon>
        <taxon>Pseudomonadota</taxon>
        <taxon>Betaproteobacteria</taxon>
        <taxon>Burkholderiales</taxon>
        <taxon>Oxalobacteraceae</taxon>
        <taxon>Telluria group</taxon>
        <taxon>Duganella</taxon>
    </lineage>
</organism>
<keyword evidence="2" id="KW-1185">Reference proteome</keyword>
<gene>
    <name evidence="1" type="ORF">GJ698_27675</name>
</gene>
<dbReference type="RefSeq" id="WP_154361074.1">
    <property type="nucleotide sequence ID" value="NZ_WKJL01000035.1"/>
</dbReference>
<name>A0A844D6X6_9BURK</name>
<protein>
    <submittedName>
        <fullName evidence="1">Uncharacterized protein</fullName>
    </submittedName>
</protein>
<dbReference type="Proteomes" id="UP000439986">
    <property type="component" value="Unassembled WGS sequence"/>
</dbReference>
<sequence length="161" mass="18951">MAYIPKAAVYLSLIDFQELEFHLLATRPGVTVEDFVSELVHRWLAIEKERLALRQNGPSMRGFQWKSVFLPDGTSLRTQHNQTIEFAKVVGDHIRSEEGELLTPSFMANRYAKGRNAWRCIWLRFPGESYWIRADDYRRRFEERHLNESKSWATERDSGAF</sequence>
<reference evidence="1 2" key="1">
    <citation type="submission" date="2019-11" db="EMBL/GenBank/DDBJ databases">
        <title>Novel species isolated from a subtropical stream in China.</title>
        <authorList>
            <person name="Lu H."/>
        </authorList>
    </citation>
    <scope>NUCLEOTIDE SEQUENCE [LARGE SCALE GENOMIC DNA]</scope>
    <source>
        <strain evidence="1 2">FT26W</strain>
    </source>
</reference>
<accession>A0A844D6X6</accession>
<dbReference type="AlphaFoldDB" id="A0A844D6X6"/>
<dbReference type="EMBL" id="WKJL01000035">
    <property type="protein sequence ID" value="MRW87858.1"/>
    <property type="molecule type" value="Genomic_DNA"/>
</dbReference>
<evidence type="ECO:0000313" key="2">
    <source>
        <dbReference type="Proteomes" id="UP000439986"/>
    </source>
</evidence>
<proteinExistence type="predicted"/>
<evidence type="ECO:0000313" key="1">
    <source>
        <dbReference type="EMBL" id="MRW87858.1"/>
    </source>
</evidence>